<feature type="region of interest" description="Disordered" evidence="1">
    <location>
        <begin position="219"/>
        <end position="295"/>
    </location>
</feature>
<evidence type="ECO:0000313" key="2">
    <source>
        <dbReference type="EMBL" id="GGN95725.1"/>
    </source>
</evidence>
<sequence length="719" mass="81593">MKRIKPSVPTKLPLVPPVGNHDSTLSVEALSEDQISAVPLQFVAPLLREMNEPSKRRMAQALEFPFARRSLAKWPEALFAKSMLDLTTRGRNSLEIRRKLAAAILLEIRRTVLDAEDSSFSLESFDENPDAWIVRYGKWHCYWALYFCTSIADEKIDAEADHQRLERLVLHEDGQLREKDLYSRNMQERQPAAGNRSEAAEQRRIEKLNKRIEALEERCRREEERARRAEKETAEAHRESAKLREHADRIEQELEAERRLSSRMTEEREAAASRLSELKRQHKQERSSLEAELTEVRRSAKAVEHSLRTEIASLAGEKMTAHEHDSSESRAESAESESKSADSTIRRFDALLRHDLRISGAALPGSEEPGDLEARTHLRRTLDLLDAVDMYAAGRRLLNANPAALPDEASNVVMPVEESKTESSSRMTETTGPSNRDISANPEPGQAGTFYRRDHGGYIVLEDGDTFNITESIVYKLQLQHEAEVWCAPREDEYSGTQYEIELLFQGDDTYSPIRQYNGYVELDEQGTGYAVDMNNANRRYPIHPRDLDIQRPADGSPCIFNVGEEESVARLARVYRDFSDPEAAPRRESSSFRPSSSSSSKLKREGRKAKPEPFLKGCTVVVLGGQRKWFEEVVAESGADYVHENGERPDLVASSLRRAQALFLLITSTSHRASWEGVELAKTSGIPYFIIQGSKSNLRTMLWENREAILQANRSEVT</sequence>
<dbReference type="Proteomes" id="UP000606653">
    <property type="component" value="Unassembled WGS sequence"/>
</dbReference>
<name>A0ABQ2KX08_9BACL</name>
<feature type="region of interest" description="Disordered" evidence="1">
    <location>
        <begin position="181"/>
        <end position="202"/>
    </location>
</feature>
<keyword evidence="3" id="KW-1185">Reference proteome</keyword>
<feature type="compositionally biased region" description="Polar residues" evidence="1">
    <location>
        <begin position="424"/>
        <end position="438"/>
    </location>
</feature>
<protein>
    <recommendedName>
        <fullName evidence="4">DUF2325 domain-containing protein</fullName>
    </recommendedName>
</protein>
<evidence type="ECO:0000313" key="3">
    <source>
        <dbReference type="Proteomes" id="UP000606653"/>
    </source>
</evidence>
<proteinExistence type="predicted"/>
<feature type="region of interest" description="Disordered" evidence="1">
    <location>
        <begin position="315"/>
        <end position="343"/>
    </location>
</feature>
<feature type="compositionally biased region" description="Basic and acidic residues" evidence="1">
    <location>
        <begin position="581"/>
        <end position="591"/>
    </location>
</feature>
<accession>A0ABQ2KX08</accession>
<organism evidence="2 3">
    <name type="scientific">Saccharibacillus kuerlensis</name>
    <dbReference type="NCBI Taxonomy" id="459527"/>
    <lineage>
        <taxon>Bacteria</taxon>
        <taxon>Bacillati</taxon>
        <taxon>Bacillota</taxon>
        <taxon>Bacilli</taxon>
        <taxon>Bacillales</taxon>
        <taxon>Paenibacillaceae</taxon>
        <taxon>Saccharibacillus</taxon>
    </lineage>
</organism>
<dbReference type="RefSeq" id="WP_018977495.1">
    <property type="nucleotide sequence ID" value="NZ_BMLN01000003.1"/>
</dbReference>
<evidence type="ECO:0000256" key="1">
    <source>
        <dbReference type="SAM" id="MobiDB-lite"/>
    </source>
</evidence>
<dbReference type="EMBL" id="BMLN01000003">
    <property type="protein sequence ID" value="GGN95725.1"/>
    <property type="molecule type" value="Genomic_DNA"/>
</dbReference>
<gene>
    <name evidence="2" type="ORF">GCM10010969_11890</name>
</gene>
<feature type="compositionally biased region" description="Basic and acidic residues" evidence="1">
    <location>
        <begin position="319"/>
        <end position="343"/>
    </location>
</feature>
<feature type="region of interest" description="Disordered" evidence="1">
    <location>
        <begin position="417"/>
        <end position="451"/>
    </location>
</feature>
<feature type="compositionally biased region" description="Low complexity" evidence="1">
    <location>
        <begin position="592"/>
        <end position="601"/>
    </location>
</feature>
<reference evidence="3" key="1">
    <citation type="journal article" date="2019" name="Int. J. Syst. Evol. Microbiol.">
        <title>The Global Catalogue of Microorganisms (GCM) 10K type strain sequencing project: providing services to taxonomists for standard genome sequencing and annotation.</title>
        <authorList>
            <consortium name="The Broad Institute Genomics Platform"/>
            <consortium name="The Broad Institute Genome Sequencing Center for Infectious Disease"/>
            <person name="Wu L."/>
            <person name="Ma J."/>
        </authorList>
    </citation>
    <scope>NUCLEOTIDE SEQUENCE [LARGE SCALE GENOMIC DNA]</scope>
    <source>
        <strain evidence="3">CGMCC 1.6964</strain>
    </source>
</reference>
<evidence type="ECO:0008006" key="4">
    <source>
        <dbReference type="Google" id="ProtNLM"/>
    </source>
</evidence>
<feature type="region of interest" description="Disordered" evidence="1">
    <location>
        <begin position="581"/>
        <end position="610"/>
    </location>
</feature>
<comment type="caution">
    <text evidence="2">The sequence shown here is derived from an EMBL/GenBank/DDBJ whole genome shotgun (WGS) entry which is preliminary data.</text>
</comment>